<dbReference type="GO" id="GO:0005829">
    <property type="term" value="C:cytosol"/>
    <property type="evidence" value="ECO:0007669"/>
    <property type="project" value="TreeGrafter"/>
</dbReference>
<gene>
    <name evidence="2" type="ORF">DYL61_10290</name>
</gene>
<dbReference type="RefSeq" id="WP_135308256.1">
    <property type="nucleotide sequence ID" value="NZ_QUZT01000015.1"/>
</dbReference>
<dbReference type="PANTHER" id="PTHR38036:SF1">
    <property type="entry name" value="UPF0250 PROTEIN YBED"/>
    <property type="match status" value="1"/>
</dbReference>
<keyword evidence="3" id="KW-1185">Reference proteome</keyword>
<dbReference type="NCBIfam" id="NF001486">
    <property type="entry name" value="PRK00341.1"/>
    <property type="match status" value="1"/>
</dbReference>
<sequence>MTDKEVEVKAPKIEFPQTDYPIKVISDTGVGREAEVIAIVSKHAEINLGMTVERQSSTGKYTTTQLYILATDQDQLYNINSELRATGFVHMVL</sequence>
<proteinExistence type="inferred from homology"/>
<dbReference type="Gene3D" id="3.30.70.260">
    <property type="match status" value="1"/>
</dbReference>
<name>A0A4Z0B4V9_9PSED</name>
<evidence type="ECO:0000256" key="1">
    <source>
        <dbReference type="ARBA" id="ARBA00008460"/>
    </source>
</evidence>
<dbReference type="InterPro" id="IPR027471">
    <property type="entry name" value="YbeD-like_sf"/>
</dbReference>
<evidence type="ECO:0000313" key="2">
    <source>
        <dbReference type="EMBL" id="TFY94065.1"/>
    </source>
</evidence>
<dbReference type="PANTHER" id="PTHR38036">
    <property type="entry name" value="UPF0250 PROTEIN YBED"/>
    <property type="match status" value="1"/>
</dbReference>
<evidence type="ECO:0000313" key="3">
    <source>
        <dbReference type="Proteomes" id="UP000297734"/>
    </source>
</evidence>
<dbReference type="Proteomes" id="UP000297734">
    <property type="component" value="Unassembled WGS sequence"/>
</dbReference>
<dbReference type="Pfam" id="PF04359">
    <property type="entry name" value="DUF493"/>
    <property type="match status" value="1"/>
</dbReference>
<protein>
    <submittedName>
        <fullName evidence="2">DUF493 domain-containing protein</fullName>
    </submittedName>
</protein>
<dbReference type="SUPFAM" id="SSF117991">
    <property type="entry name" value="YbeD/HP0495-like"/>
    <property type="match status" value="1"/>
</dbReference>
<organism evidence="2 3">
    <name type="scientific">Pseudomonas nabeulensis</name>
    <dbReference type="NCBI Taxonomy" id="2293833"/>
    <lineage>
        <taxon>Bacteria</taxon>
        <taxon>Pseudomonadati</taxon>
        <taxon>Pseudomonadota</taxon>
        <taxon>Gammaproteobacteria</taxon>
        <taxon>Pseudomonadales</taxon>
        <taxon>Pseudomonadaceae</taxon>
        <taxon>Pseudomonas</taxon>
    </lineage>
</organism>
<reference evidence="2 3" key="1">
    <citation type="journal article" date="2019" name="Syst. Appl. Microbiol.">
        <title>New species of pathogenic Pseudomonas isolated from citrus in Tunisia: Proposal of Pseudomonas kairouanensis sp. nov. and Pseudomonas nabeulensis sp. nov.</title>
        <authorList>
            <person name="Oueslati M."/>
            <person name="Mulet M."/>
            <person name="Gomila M."/>
            <person name="Berge O."/>
            <person name="Hajlaoui M.R."/>
            <person name="Lalucat J."/>
            <person name="Sadfi-Zouaoui N."/>
            <person name="Garcia-Valdes E."/>
        </authorList>
    </citation>
    <scope>NUCLEOTIDE SEQUENCE [LARGE SCALE GENOMIC DNA]</scope>
    <source>
        <strain evidence="2 3">E10B</strain>
    </source>
</reference>
<comment type="similarity">
    <text evidence="1">Belongs to the UPF0250 family.</text>
</comment>
<dbReference type="EMBL" id="QUZT01000015">
    <property type="protein sequence ID" value="TFY94065.1"/>
    <property type="molecule type" value="Genomic_DNA"/>
</dbReference>
<comment type="caution">
    <text evidence="2">The sequence shown here is derived from an EMBL/GenBank/DDBJ whole genome shotgun (WGS) entry which is preliminary data.</text>
</comment>
<dbReference type="AlphaFoldDB" id="A0A4Z0B4V9"/>
<dbReference type="OrthoDB" id="9793424at2"/>
<accession>A0A4Z0B4V9</accession>
<dbReference type="InterPro" id="IPR007454">
    <property type="entry name" value="UPF0250_YbeD-like"/>
</dbReference>